<keyword evidence="1" id="KW-0732">Signal</keyword>
<dbReference type="EMBL" id="CAJJDP010000019">
    <property type="protein sequence ID" value="CAD8146651.1"/>
    <property type="molecule type" value="Genomic_DNA"/>
</dbReference>
<dbReference type="AlphaFoldDB" id="A0A8S1SYI5"/>
<evidence type="ECO:0000313" key="2">
    <source>
        <dbReference type="EMBL" id="CAD8146651.1"/>
    </source>
</evidence>
<dbReference type="OrthoDB" id="316419at2759"/>
<keyword evidence="3" id="KW-1185">Reference proteome</keyword>
<proteinExistence type="predicted"/>
<evidence type="ECO:0000313" key="3">
    <source>
        <dbReference type="Proteomes" id="UP000683925"/>
    </source>
</evidence>
<gene>
    <name evidence="2" type="ORF">POCTA_138.1.T0190007</name>
</gene>
<dbReference type="Proteomes" id="UP000683925">
    <property type="component" value="Unassembled WGS sequence"/>
</dbReference>
<comment type="caution">
    <text evidence="2">The sequence shown here is derived from an EMBL/GenBank/DDBJ whole genome shotgun (WGS) entry which is preliminary data.</text>
</comment>
<evidence type="ECO:0000256" key="1">
    <source>
        <dbReference type="SAM" id="SignalP"/>
    </source>
</evidence>
<dbReference type="OMA" id="IRESCKI"/>
<organism evidence="2 3">
    <name type="scientific">Paramecium octaurelia</name>
    <dbReference type="NCBI Taxonomy" id="43137"/>
    <lineage>
        <taxon>Eukaryota</taxon>
        <taxon>Sar</taxon>
        <taxon>Alveolata</taxon>
        <taxon>Ciliophora</taxon>
        <taxon>Intramacronucleata</taxon>
        <taxon>Oligohymenophorea</taxon>
        <taxon>Peniculida</taxon>
        <taxon>Parameciidae</taxon>
        <taxon>Paramecium</taxon>
    </lineage>
</organism>
<feature type="signal peptide" evidence="1">
    <location>
        <begin position="1"/>
        <end position="17"/>
    </location>
</feature>
<sequence length="172" mass="20518">MNLLIIILLSLIYIRESCKIDDQIKKSIIRGNYQNLLHLNNGAVISSRQTNYYPEGGQTSLCLRDSIYNTDWRKGYYACNQYKSIIIDLFQPYELNTMRIRIWDLELARYYNMEVYIIYDGIKTLIYKSLTQSVITIKFIDQYVHQIELYNRDGNTSHKQLEIIKIEAYYQL</sequence>
<protein>
    <submittedName>
        <fullName evidence="2">Uncharacterized protein</fullName>
    </submittedName>
</protein>
<name>A0A8S1SYI5_PAROT</name>
<accession>A0A8S1SYI5</accession>
<reference evidence="2" key="1">
    <citation type="submission" date="2021-01" db="EMBL/GenBank/DDBJ databases">
        <authorList>
            <consortium name="Genoscope - CEA"/>
            <person name="William W."/>
        </authorList>
    </citation>
    <scope>NUCLEOTIDE SEQUENCE</scope>
</reference>
<feature type="chain" id="PRO_5035760705" evidence="1">
    <location>
        <begin position="18"/>
        <end position="172"/>
    </location>
</feature>